<dbReference type="SUPFAM" id="SSF53955">
    <property type="entry name" value="Lysozyme-like"/>
    <property type="match status" value="1"/>
</dbReference>
<dbReference type="InterPro" id="IPR000189">
    <property type="entry name" value="Transglyc_AS"/>
</dbReference>
<dbReference type="STRING" id="485915.Dret_2288"/>
<dbReference type="CAZy" id="GH23">
    <property type="family name" value="Glycoside Hydrolase Family 23"/>
</dbReference>
<evidence type="ECO:0000313" key="5">
    <source>
        <dbReference type="Proteomes" id="UP000001052"/>
    </source>
</evidence>
<organism evidence="4 5">
    <name type="scientific">Desulfohalobium retbaense (strain ATCC 49708 / DSM 5692 / JCM 16813 / HR100)</name>
    <dbReference type="NCBI Taxonomy" id="485915"/>
    <lineage>
        <taxon>Bacteria</taxon>
        <taxon>Pseudomonadati</taxon>
        <taxon>Thermodesulfobacteriota</taxon>
        <taxon>Desulfovibrionia</taxon>
        <taxon>Desulfovibrionales</taxon>
        <taxon>Desulfohalobiaceae</taxon>
        <taxon>Desulfohalobium</taxon>
    </lineage>
</organism>
<dbReference type="PANTHER" id="PTHR37423:SF2">
    <property type="entry name" value="MEMBRANE-BOUND LYTIC MUREIN TRANSGLYCOSYLASE C"/>
    <property type="match status" value="1"/>
</dbReference>
<dbReference type="AlphaFoldDB" id="C8X575"/>
<dbReference type="eggNOG" id="COG4623">
    <property type="taxonomic scope" value="Bacteria"/>
</dbReference>
<reference evidence="5" key="1">
    <citation type="submission" date="2009-09" db="EMBL/GenBank/DDBJ databases">
        <title>The complete chromosome of Desulfohalobium retbaense DSM 5692.</title>
        <authorList>
            <consortium name="US DOE Joint Genome Institute (JGI-PGF)"/>
            <person name="Lucas S."/>
            <person name="Copeland A."/>
            <person name="Lapidus A."/>
            <person name="Glavina del Rio T."/>
            <person name="Dalin E."/>
            <person name="Tice H."/>
            <person name="Bruce D."/>
            <person name="Goodwin L."/>
            <person name="Pitluck S."/>
            <person name="Kyrpides N."/>
            <person name="Mavromatis K."/>
            <person name="Ivanova N."/>
            <person name="Mikhailova N."/>
            <person name="Munk A.C."/>
            <person name="Brettin T."/>
            <person name="Detter J.C."/>
            <person name="Han C."/>
            <person name="Tapia R."/>
            <person name="Larimer F."/>
            <person name="Land M."/>
            <person name="Hauser L."/>
            <person name="Markowitz V."/>
            <person name="Cheng J.-F."/>
            <person name="Hugenholtz P."/>
            <person name="Woyke T."/>
            <person name="Wu D."/>
            <person name="Spring S."/>
            <person name="Klenk H.-P."/>
            <person name="Eisen J.A."/>
        </authorList>
    </citation>
    <scope>NUCLEOTIDE SEQUENCE [LARGE SCALE GENOMIC DNA]</scope>
    <source>
        <strain evidence="5">DSM 5692</strain>
    </source>
</reference>
<dbReference type="OrthoDB" id="9801695at2"/>
<proteinExistence type="inferred from homology"/>
<name>C8X575_DESRD</name>
<protein>
    <submittedName>
        <fullName evidence="4">Lytic transglycosylase catalytic</fullName>
    </submittedName>
</protein>
<dbReference type="InterPro" id="IPR023346">
    <property type="entry name" value="Lysozyme-like_dom_sf"/>
</dbReference>
<dbReference type="Gene3D" id="3.40.190.10">
    <property type="entry name" value="Periplasmic binding protein-like II"/>
    <property type="match status" value="2"/>
</dbReference>
<dbReference type="KEGG" id="drt:Dret_2288"/>
<evidence type="ECO:0000313" key="4">
    <source>
        <dbReference type="EMBL" id="ACV69572.1"/>
    </source>
</evidence>
<comment type="similarity">
    <text evidence="1">Belongs to the transglycosylase Slt family.</text>
</comment>
<reference evidence="4 5" key="2">
    <citation type="journal article" date="2010" name="Stand. Genomic Sci.">
        <title>Complete genome sequence of Desulfohalobium retbaense type strain (HR(100)).</title>
        <authorList>
            <person name="Spring S."/>
            <person name="Nolan M."/>
            <person name="Lapidus A."/>
            <person name="Glavina Del Rio T."/>
            <person name="Copeland A."/>
            <person name="Tice H."/>
            <person name="Cheng J.F."/>
            <person name="Lucas S."/>
            <person name="Land M."/>
            <person name="Chen F."/>
            <person name="Bruce D."/>
            <person name="Goodwin L."/>
            <person name="Pitluck S."/>
            <person name="Ivanova N."/>
            <person name="Mavromatis K."/>
            <person name="Mikhailova N."/>
            <person name="Pati A."/>
            <person name="Chen A."/>
            <person name="Palaniappan K."/>
            <person name="Hauser L."/>
            <person name="Chang Y.J."/>
            <person name="Jeffries C.D."/>
            <person name="Munk C."/>
            <person name="Kiss H."/>
            <person name="Chain P."/>
            <person name="Han C."/>
            <person name="Brettin T."/>
            <person name="Detter J.C."/>
            <person name="Schuler E."/>
            <person name="Goker M."/>
            <person name="Rohde M."/>
            <person name="Bristow J."/>
            <person name="Eisen J.A."/>
            <person name="Markowitz V."/>
            <person name="Hugenholtz P."/>
            <person name="Kyrpides N.C."/>
            <person name="Klenk H.P."/>
        </authorList>
    </citation>
    <scope>NUCLEOTIDE SEQUENCE [LARGE SCALE GENOMIC DNA]</scope>
    <source>
        <strain evidence="4 5">DSM 5692</strain>
    </source>
</reference>
<gene>
    <name evidence="4" type="ordered locus">Dret_2288</name>
</gene>
<dbReference type="RefSeq" id="WP_015752713.1">
    <property type="nucleotide sequence ID" value="NC_013223.1"/>
</dbReference>
<dbReference type="GO" id="GO:0000270">
    <property type="term" value="P:peptidoglycan metabolic process"/>
    <property type="evidence" value="ECO:0007669"/>
    <property type="project" value="InterPro"/>
</dbReference>
<keyword evidence="2" id="KW-1133">Transmembrane helix</keyword>
<evidence type="ECO:0000256" key="2">
    <source>
        <dbReference type="SAM" id="Phobius"/>
    </source>
</evidence>
<accession>C8X575</accession>
<evidence type="ECO:0000256" key="1">
    <source>
        <dbReference type="ARBA" id="ARBA00007734"/>
    </source>
</evidence>
<dbReference type="CDD" id="cd13403">
    <property type="entry name" value="MLTF-like"/>
    <property type="match status" value="1"/>
</dbReference>
<keyword evidence="2" id="KW-0472">Membrane</keyword>
<dbReference type="SUPFAM" id="SSF53850">
    <property type="entry name" value="Periplasmic binding protein-like II"/>
    <property type="match status" value="1"/>
</dbReference>
<dbReference type="HOGENOM" id="CLU_027494_0_1_7"/>
<dbReference type="PROSITE" id="PS00922">
    <property type="entry name" value="TRANSGLYCOSYLASE"/>
    <property type="match status" value="1"/>
</dbReference>
<dbReference type="GO" id="GO:0008933">
    <property type="term" value="F:peptidoglycan lytic transglycosylase activity"/>
    <property type="evidence" value="ECO:0007669"/>
    <property type="project" value="InterPro"/>
</dbReference>
<feature type="domain" description="Transglycosylase SLT" evidence="3">
    <location>
        <begin position="295"/>
        <end position="408"/>
    </location>
</feature>
<evidence type="ECO:0000259" key="3">
    <source>
        <dbReference type="Pfam" id="PF01464"/>
    </source>
</evidence>
<dbReference type="PANTHER" id="PTHR37423">
    <property type="entry name" value="SOLUBLE LYTIC MUREIN TRANSGLYCOSYLASE-RELATED"/>
    <property type="match status" value="1"/>
</dbReference>
<dbReference type="Gene3D" id="1.10.530.10">
    <property type="match status" value="1"/>
</dbReference>
<feature type="transmembrane region" description="Helical" evidence="2">
    <location>
        <begin position="12"/>
        <end position="30"/>
    </location>
</feature>
<sequence>MQNKKHPLSYEIPLIAVLVLVQIGLVLWYLHRTGQVFQFQTGVTIISLDQSREPGRLSPYGPGFERELVDSFARESDLAVRWNEADTWQEAREKLLNGSGDLLIAPGVPPISWPIDGLAAGPVYLDSPSLLVHHTQRFGLRSIYDLCQVPLNVPAIPALNSLVFDAEVEIPCRPEVVTRGGGGVQSLLEFMEAEEARFALVDKHRFQAWAPFYPEVRQTYTFPDQASLGYRWYWATDRPEVSQALNAFWERPEQATVLAQLRERYAGFFPAQPDYYELRHLSKVLRNRLQRYLPTIRQAAEENGLDPLWLVAMIYQESHFDPQATSHTGVRGLMQITRNTARELGIDNRLDPEQSILGGARYVKYLWERFEGQGLEAWDRWFMALAAYNQGYNHARDAMRLTEQLGKDPHFWGDIKSVFPLLSYSRYHSRVEAGYARGFEAVDYVQSIRLYYYILHGFVSLSRPESEYLAPLLGLVPRGWPG</sequence>
<dbReference type="GO" id="GO:0016020">
    <property type="term" value="C:membrane"/>
    <property type="evidence" value="ECO:0007669"/>
    <property type="project" value="InterPro"/>
</dbReference>
<dbReference type="Pfam" id="PF01464">
    <property type="entry name" value="SLT"/>
    <property type="match status" value="1"/>
</dbReference>
<keyword evidence="2" id="KW-0812">Transmembrane</keyword>
<keyword evidence="5" id="KW-1185">Reference proteome</keyword>
<dbReference type="EMBL" id="CP001734">
    <property type="protein sequence ID" value="ACV69572.1"/>
    <property type="molecule type" value="Genomic_DNA"/>
</dbReference>
<dbReference type="InterPro" id="IPR008258">
    <property type="entry name" value="Transglycosylase_SLT_dom_1"/>
</dbReference>
<dbReference type="Proteomes" id="UP000001052">
    <property type="component" value="Chromosome"/>
</dbReference>